<dbReference type="AlphaFoldDB" id="A0A976BCT4"/>
<name>A0A976BCT4_9BURK</name>
<gene>
    <name evidence="2" type="ORF">CO2235_200064</name>
</gene>
<evidence type="ECO:0000256" key="1">
    <source>
        <dbReference type="SAM" id="MobiDB-lite"/>
    </source>
</evidence>
<feature type="region of interest" description="Disordered" evidence="1">
    <location>
        <begin position="1"/>
        <end position="64"/>
    </location>
</feature>
<feature type="compositionally biased region" description="Basic and acidic residues" evidence="1">
    <location>
        <begin position="50"/>
        <end position="62"/>
    </location>
</feature>
<sequence length="141" mass="15179">MTNSKAVGTPNAKDASADKATVGQEKPPAAVVTAGAIAPKPDAVNPVTPKQEDQKLEVKKEGSSPNAEWLQMVAAKQEKEASAAPTKMVVATEIYKRMIGVKGVTRKDIIQRFIEEVKLTKAGASTYYQLIKAKEEFPPKK</sequence>
<protein>
    <submittedName>
        <fullName evidence="2">Uncharacterized protein</fullName>
    </submittedName>
</protein>
<dbReference type="Proteomes" id="UP000256862">
    <property type="component" value="Chromosome CO2235"/>
</dbReference>
<proteinExistence type="predicted"/>
<comment type="caution">
    <text evidence="2">The sequence shown here is derived from an EMBL/GenBank/DDBJ whole genome shotgun (WGS) entry which is preliminary data.</text>
</comment>
<organism evidence="2 3">
    <name type="scientific">Cupriavidus oxalaticus</name>
    <dbReference type="NCBI Taxonomy" id="96344"/>
    <lineage>
        <taxon>Bacteria</taxon>
        <taxon>Pseudomonadati</taxon>
        <taxon>Pseudomonadota</taxon>
        <taxon>Betaproteobacteria</taxon>
        <taxon>Burkholderiales</taxon>
        <taxon>Burkholderiaceae</taxon>
        <taxon>Cupriavidus</taxon>
    </lineage>
</organism>
<accession>A0A976BCT4</accession>
<evidence type="ECO:0000313" key="2">
    <source>
        <dbReference type="EMBL" id="SPC14208.1"/>
    </source>
</evidence>
<reference evidence="2 3" key="1">
    <citation type="submission" date="2018-01" db="EMBL/GenBank/DDBJ databases">
        <authorList>
            <person name="Clerissi C."/>
        </authorList>
    </citation>
    <scope>NUCLEOTIDE SEQUENCE [LARGE SCALE GENOMIC DNA]</scope>
    <source>
        <strain evidence="2">Cupriavidus oxalaticus LMG 2235</strain>
    </source>
</reference>
<evidence type="ECO:0000313" key="3">
    <source>
        <dbReference type="Proteomes" id="UP000256862"/>
    </source>
</evidence>
<dbReference type="EMBL" id="OGUS01000121">
    <property type="protein sequence ID" value="SPC14208.1"/>
    <property type="molecule type" value="Genomic_DNA"/>
</dbReference>